<feature type="signal peptide" evidence="9">
    <location>
        <begin position="1"/>
        <end position="21"/>
    </location>
</feature>
<dbReference type="InterPro" id="IPR011249">
    <property type="entry name" value="Metalloenz_LuxS/M16"/>
</dbReference>
<dbReference type="PATRIC" id="fig|927665.4.peg.1911"/>
<dbReference type="Gene3D" id="3.30.830.10">
    <property type="entry name" value="Metalloenzyme, LuxS/M16 peptidase-like"/>
    <property type="match status" value="4"/>
</dbReference>
<dbReference type="InterPro" id="IPR001431">
    <property type="entry name" value="Pept_M16_Zn_BS"/>
</dbReference>
<evidence type="ECO:0000313" key="13">
    <source>
        <dbReference type="Proteomes" id="UP000033047"/>
    </source>
</evidence>
<evidence type="ECO:0000256" key="5">
    <source>
        <dbReference type="ARBA" id="ARBA00022801"/>
    </source>
</evidence>
<dbReference type="RefSeq" id="WP_046145935.1">
    <property type="nucleotide sequence ID" value="NZ_KQ033912.1"/>
</dbReference>
<dbReference type="GO" id="GO:0006508">
    <property type="term" value="P:proteolysis"/>
    <property type="evidence" value="ECO:0007669"/>
    <property type="project" value="UniProtKB-KW"/>
</dbReference>
<dbReference type="PANTHER" id="PTHR43690:SF34">
    <property type="entry name" value="ZINC PROTEASE PQQL-LIKE"/>
    <property type="match status" value="1"/>
</dbReference>
<dbReference type="SUPFAM" id="SSF63411">
    <property type="entry name" value="LuxS/MPP-like metallohydrolase"/>
    <property type="match status" value="4"/>
</dbReference>
<comment type="caution">
    <text evidence="12">The sequence shown here is derived from an EMBL/GenBank/DDBJ whole genome shotgun (WGS) entry which is preliminary data.</text>
</comment>
<feature type="domain" description="Peptidase M16 C-terminal" evidence="11">
    <location>
        <begin position="209"/>
        <end position="393"/>
    </location>
</feature>
<gene>
    <name evidence="12" type="ORF">HMPREF1535_01870</name>
</gene>
<dbReference type="InterPro" id="IPR050626">
    <property type="entry name" value="Peptidase_M16"/>
</dbReference>
<keyword evidence="9" id="KW-0732">Signal</keyword>
<dbReference type="InterPro" id="IPR011765">
    <property type="entry name" value="Pept_M16_N"/>
</dbReference>
<name>A0A0F5JDT3_9BACT</name>
<protein>
    <recommendedName>
        <fullName evidence="14">Zinc protease</fullName>
    </recommendedName>
</protein>
<keyword evidence="6" id="KW-0862">Zinc</keyword>
<accession>A0A0F5JDT3</accession>
<feature type="domain" description="Peptidase M16 C-terminal" evidence="11">
    <location>
        <begin position="692"/>
        <end position="872"/>
    </location>
</feature>
<sequence>MRQKRFLSLFLLSFFCLFQLAAQQQELQPLPIDPQVRYGKLPNGLTYYIRHNEQPKERADFYIAQNVGSMLEEENQRGLAHFLEHMAFNGSKNFPDKGMDEFTQSIGMRMGENFNAYTSFDETVYMIMNAPVTRESVVDSCLLILHDWSGFITLADSAIDKERGVIREEWRTHQDAQARIWEQQLPKIYPDSRYAHRMPIGTIDVIDNFKPDELRDYYHKWYRPDLQAIIIVGDINVDQVETAVKRIFADIPAPVNAAPRPLFEVPDNDMPLISVATDKEASNTILSISYKHDKMPQDMYGTIAGLVKDYIQSVAATMMNERFNEMVQKANPPFVAAQASDGDFMISKTKGAWSVAALVKDNEVDSAMNALVTETQRVKQFGFTPSEYDRARINVLKQYESLYNDRDKQRNSTFTKEYVRHFTEGGYIPGIETEYALIGQVAQAVPVEQVNKYIQDMIGDTNIVISLTGPEKEGLSYPTDEELLRDFMKAQQIPVEPYRETLSDEPLIPSLPAPGKITESKEDPLFGATVLTLSNGIKVVLKHTDFKKDEIQMTATSPGGSTLFGNKDIDNLKVFNEVIELGGLGNFSATDLGKMLAGKKVSCSTSLGLDSENVNGSSTPSDLKTLFELIYLSFTAPRMDEEAYASFENRMKAQLKNLELNPMVAFSDSLTKAIYNNNPRAMRIDPADFKNISYPRIMEMYKERFGDASGFVFTFVGNIDTDSIRPLVEQYLATLPANGKIEQGNPKEVPAIRKGDYVNRFKRQMETPKASVVNFYSGQMDYNLENIVTATMLKQVLDLIYTEKVREDEGGTYGVQTSARISSFPEGQTFLQAYFDTDPDKREKMNTIVRNELKRISDIGPTPEDFKKTQDNILKRHAESLQENGYWLNTLDNYYYKGFDGSTKYVETVNSITPAQIQAFAKKLLSQGNSIEVVMEP</sequence>
<evidence type="ECO:0000256" key="9">
    <source>
        <dbReference type="SAM" id="SignalP"/>
    </source>
</evidence>
<dbReference type="AlphaFoldDB" id="A0A0F5JDT3"/>
<keyword evidence="5" id="KW-0378">Hydrolase</keyword>
<evidence type="ECO:0000256" key="6">
    <source>
        <dbReference type="ARBA" id="ARBA00022833"/>
    </source>
</evidence>
<dbReference type="STRING" id="927665.HMPREF1535_01870"/>
<organism evidence="12 13">
    <name type="scientific">Parabacteroides goldsteinii DSM 19448 = WAL 12034</name>
    <dbReference type="NCBI Taxonomy" id="927665"/>
    <lineage>
        <taxon>Bacteria</taxon>
        <taxon>Pseudomonadati</taxon>
        <taxon>Bacteroidota</taxon>
        <taxon>Bacteroidia</taxon>
        <taxon>Bacteroidales</taxon>
        <taxon>Tannerellaceae</taxon>
        <taxon>Parabacteroides</taxon>
    </lineage>
</organism>
<evidence type="ECO:0000256" key="7">
    <source>
        <dbReference type="ARBA" id="ARBA00023049"/>
    </source>
</evidence>
<comment type="cofactor">
    <cofactor evidence="1">
        <name>Zn(2+)</name>
        <dbReference type="ChEBI" id="CHEBI:29105"/>
    </cofactor>
</comment>
<evidence type="ECO:0000256" key="1">
    <source>
        <dbReference type="ARBA" id="ARBA00001947"/>
    </source>
</evidence>
<keyword evidence="4" id="KW-0479">Metal-binding</keyword>
<evidence type="ECO:0000313" key="12">
    <source>
        <dbReference type="EMBL" id="KKB55898.1"/>
    </source>
</evidence>
<dbReference type="GO" id="GO:0004222">
    <property type="term" value="F:metalloendopeptidase activity"/>
    <property type="evidence" value="ECO:0007669"/>
    <property type="project" value="InterPro"/>
</dbReference>
<evidence type="ECO:0000259" key="10">
    <source>
        <dbReference type="Pfam" id="PF00675"/>
    </source>
</evidence>
<dbReference type="PROSITE" id="PS00143">
    <property type="entry name" value="INSULINASE"/>
    <property type="match status" value="1"/>
</dbReference>
<dbReference type="GO" id="GO:0046872">
    <property type="term" value="F:metal ion binding"/>
    <property type="evidence" value="ECO:0007669"/>
    <property type="project" value="UniProtKB-KW"/>
</dbReference>
<evidence type="ECO:0000259" key="11">
    <source>
        <dbReference type="Pfam" id="PF05193"/>
    </source>
</evidence>
<keyword evidence="7" id="KW-0482">Metalloprotease</keyword>
<evidence type="ECO:0008006" key="14">
    <source>
        <dbReference type="Google" id="ProtNLM"/>
    </source>
</evidence>
<evidence type="ECO:0000256" key="4">
    <source>
        <dbReference type="ARBA" id="ARBA00022723"/>
    </source>
</evidence>
<evidence type="ECO:0000256" key="3">
    <source>
        <dbReference type="ARBA" id="ARBA00022670"/>
    </source>
</evidence>
<comment type="similarity">
    <text evidence="2 8">Belongs to the peptidase M16 family.</text>
</comment>
<feature type="domain" description="Peptidase M16 N-terminal" evidence="10">
    <location>
        <begin position="52"/>
        <end position="186"/>
    </location>
</feature>
<reference evidence="12 13" key="1">
    <citation type="submission" date="2013-04" db="EMBL/GenBank/DDBJ databases">
        <title>The Genome Sequence of Parabacteroides goldsteinii DSM 19448.</title>
        <authorList>
            <consortium name="The Broad Institute Genomics Platform"/>
            <person name="Earl A."/>
            <person name="Ward D."/>
            <person name="Feldgarden M."/>
            <person name="Gevers D."/>
            <person name="Martens E."/>
            <person name="Sakamoto M."/>
            <person name="Benno Y."/>
            <person name="Song Y."/>
            <person name="Liu C."/>
            <person name="Lee J."/>
            <person name="Bolanos M."/>
            <person name="Vaisanen M.L."/>
            <person name="Finegold S.M."/>
            <person name="Walker B."/>
            <person name="Young S."/>
            <person name="Zeng Q."/>
            <person name="Gargeya S."/>
            <person name="Fitzgerald M."/>
            <person name="Haas B."/>
            <person name="Abouelleil A."/>
            <person name="Allen A.W."/>
            <person name="Alvarado L."/>
            <person name="Arachchi H.M."/>
            <person name="Berlin A.M."/>
            <person name="Chapman S.B."/>
            <person name="Gainer-Dewar J."/>
            <person name="Goldberg J."/>
            <person name="Griggs A."/>
            <person name="Gujja S."/>
            <person name="Hansen M."/>
            <person name="Howarth C."/>
            <person name="Imamovic A."/>
            <person name="Ireland A."/>
            <person name="Larimer J."/>
            <person name="McCowan C."/>
            <person name="Murphy C."/>
            <person name="Pearson M."/>
            <person name="Poon T.W."/>
            <person name="Priest M."/>
            <person name="Roberts A."/>
            <person name="Saif S."/>
            <person name="Shea T."/>
            <person name="Sisk P."/>
            <person name="Sykes S."/>
            <person name="Wortman J."/>
            <person name="Nusbaum C."/>
            <person name="Birren B."/>
        </authorList>
    </citation>
    <scope>NUCLEOTIDE SEQUENCE [LARGE SCALE GENOMIC DNA]</scope>
    <source>
        <strain evidence="12 13">DSM 19448</strain>
    </source>
</reference>
<dbReference type="Pfam" id="PF05193">
    <property type="entry name" value="Peptidase_M16_C"/>
    <property type="match status" value="2"/>
</dbReference>
<dbReference type="HOGENOM" id="CLU_008156_0_0_10"/>
<dbReference type="EMBL" id="AQHV01000011">
    <property type="protein sequence ID" value="KKB55898.1"/>
    <property type="molecule type" value="Genomic_DNA"/>
</dbReference>
<feature type="chain" id="PRO_5002489140" description="Zinc protease" evidence="9">
    <location>
        <begin position="22"/>
        <end position="937"/>
    </location>
</feature>
<evidence type="ECO:0000256" key="8">
    <source>
        <dbReference type="RuleBase" id="RU004447"/>
    </source>
</evidence>
<proteinExistence type="inferred from homology"/>
<dbReference type="PANTHER" id="PTHR43690">
    <property type="entry name" value="NARDILYSIN"/>
    <property type="match status" value="1"/>
</dbReference>
<evidence type="ECO:0000256" key="2">
    <source>
        <dbReference type="ARBA" id="ARBA00007261"/>
    </source>
</evidence>
<keyword evidence="3" id="KW-0645">Protease</keyword>
<dbReference type="Pfam" id="PF00675">
    <property type="entry name" value="Peptidase_M16"/>
    <property type="match status" value="1"/>
</dbReference>
<dbReference type="Proteomes" id="UP000033047">
    <property type="component" value="Unassembled WGS sequence"/>
</dbReference>
<dbReference type="InterPro" id="IPR007863">
    <property type="entry name" value="Peptidase_M16_C"/>
</dbReference>